<accession>A0A538UD23</accession>
<evidence type="ECO:0000256" key="2">
    <source>
        <dbReference type="ARBA" id="ARBA00022723"/>
    </source>
</evidence>
<keyword evidence="5 7" id="KW-0408">Iron</keyword>
<evidence type="ECO:0000313" key="9">
    <source>
        <dbReference type="Proteomes" id="UP000319771"/>
    </source>
</evidence>
<reference evidence="8 9" key="1">
    <citation type="journal article" date="2019" name="Nat. Microbiol.">
        <title>Mediterranean grassland soil C-N compound turnover is dependent on rainfall and depth, and is mediated by genomically divergent microorganisms.</title>
        <authorList>
            <person name="Diamond S."/>
            <person name="Andeer P.F."/>
            <person name="Li Z."/>
            <person name="Crits-Christoph A."/>
            <person name="Burstein D."/>
            <person name="Anantharaman K."/>
            <person name="Lane K.R."/>
            <person name="Thomas B.C."/>
            <person name="Pan C."/>
            <person name="Northen T.R."/>
            <person name="Banfield J.F."/>
        </authorList>
    </citation>
    <scope>NUCLEOTIDE SEQUENCE [LARGE SCALE GENOMIC DNA]</scope>
    <source>
        <strain evidence="8">WS_11</strain>
    </source>
</reference>
<dbReference type="GO" id="GO:0016702">
    <property type="term" value="F:oxidoreductase activity, acting on single donors with incorporation of molecular oxygen, incorporation of two atoms of oxygen"/>
    <property type="evidence" value="ECO:0007669"/>
    <property type="project" value="InterPro"/>
</dbReference>
<dbReference type="Proteomes" id="UP000319771">
    <property type="component" value="Unassembled WGS sequence"/>
</dbReference>
<dbReference type="EMBL" id="VBPB01000044">
    <property type="protein sequence ID" value="TMQ73760.1"/>
    <property type="molecule type" value="Genomic_DNA"/>
</dbReference>
<feature type="binding site" evidence="7">
    <location>
        <position position="91"/>
    </location>
    <ligand>
        <name>Fe cation</name>
        <dbReference type="ChEBI" id="CHEBI:24875"/>
        <note>catalytic</note>
    </ligand>
</feature>
<name>A0A538UD23_UNCEI</name>
<evidence type="ECO:0000256" key="1">
    <source>
        <dbReference type="ARBA" id="ARBA00006622"/>
    </source>
</evidence>
<feature type="binding site" evidence="7">
    <location>
        <position position="146"/>
    </location>
    <ligand>
        <name>Fe cation</name>
        <dbReference type="ChEBI" id="CHEBI:24875"/>
        <note>catalytic</note>
    </ligand>
</feature>
<evidence type="ECO:0000256" key="4">
    <source>
        <dbReference type="ARBA" id="ARBA00023002"/>
    </source>
</evidence>
<feature type="cross-link" description="3'-(S-cysteinyl)-tyrosine (Cys-Tyr)" evidence="6">
    <location>
        <begin position="96"/>
        <end position="162"/>
    </location>
</feature>
<proteinExistence type="inferred from homology"/>
<dbReference type="InterPro" id="IPR014710">
    <property type="entry name" value="RmlC-like_jellyroll"/>
</dbReference>
<feature type="binding site" evidence="7">
    <location>
        <position position="89"/>
    </location>
    <ligand>
        <name>Fe cation</name>
        <dbReference type="ChEBI" id="CHEBI:24875"/>
        <note>catalytic</note>
    </ligand>
</feature>
<dbReference type="InterPro" id="IPR011051">
    <property type="entry name" value="RmlC_Cupin_sf"/>
</dbReference>
<dbReference type="InterPro" id="IPR010300">
    <property type="entry name" value="CDO_1"/>
</dbReference>
<gene>
    <name evidence="8" type="ORF">E6K81_03055</name>
</gene>
<dbReference type="CDD" id="cd10548">
    <property type="entry name" value="cupin_CDO"/>
    <property type="match status" value="1"/>
</dbReference>
<keyword evidence="4" id="KW-0560">Oxidoreductase</keyword>
<evidence type="ECO:0000313" key="8">
    <source>
        <dbReference type="EMBL" id="TMQ73760.1"/>
    </source>
</evidence>
<keyword evidence="2 7" id="KW-0479">Metal-binding</keyword>
<evidence type="ECO:0000256" key="7">
    <source>
        <dbReference type="PIRSR" id="PIRSR610300-51"/>
    </source>
</evidence>
<keyword evidence="6" id="KW-0883">Thioether bond</keyword>
<dbReference type="SUPFAM" id="SSF51182">
    <property type="entry name" value="RmlC-like cupins"/>
    <property type="match status" value="1"/>
</dbReference>
<comment type="caution">
    <text evidence="8">The sequence shown here is derived from an EMBL/GenBank/DDBJ whole genome shotgun (WGS) entry which is preliminary data.</text>
</comment>
<organism evidence="8 9">
    <name type="scientific">Eiseniibacteriota bacterium</name>
    <dbReference type="NCBI Taxonomy" id="2212470"/>
    <lineage>
        <taxon>Bacteria</taxon>
        <taxon>Candidatus Eiseniibacteriota</taxon>
    </lineage>
</organism>
<dbReference type="PANTHER" id="PTHR12918">
    <property type="entry name" value="CYSTEINE DIOXYGENASE"/>
    <property type="match status" value="1"/>
</dbReference>
<dbReference type="PANTHER" id="PTHR12918:SF1">
    <property type="entry name" value="CYSTEINE DIOXYGENASE TYPE 1"/>
    <property type="match status" value="1"/>
</dbReference>
<evidence type="ECO:0000256" key="3">
    <source>
        <dbReference type="ARBA" id="ARBA00022964"/>
    </source>
</evidence>
<keyword evidence="3 8" id="KW-0223">Dioxygenase</keyword>
<comment type="similarity">
    <text evidence="1">Belongs to the cysteine dioxygenase family.</text>
</comment>
<dbReference type="Pfam" id="PF05995">
    <property type="entry name" value="CDO_I"/>
    <property type="match status" value="1"/>
</dbReference>
<dbReference type="AlphaFoldDB" id="A0A538UD23"/>
<dbReference type="Gene3D" id="2.60.120.10">
    <property type="entry name" value="Jelly Rolls"/>
    <property type="match status" value="1"/>
</dbReference>
<evidence type="ECO:0000256" key="5">
    <source>
        <dbReference type="ARBA" id="ARBA00023004"/>
    </source>
</evidence>
<sequence length="191" mass="20996">MAMTARTTASDGLIRRLDQAVATQDVDQLCGEVKRALIDAVGAGAPILDAAFLAPAPERYARRLMHRDPAGRYSVVVMVWDRGQGTPLHDHAGVWCVECVYRGRIRVTSFDLEGDAAAERLQFTPESVVFAGVGEAGHLIPPFEYHMIENPDATPAVTIHVYGGELTWCNAFHPLDGGGYRRERRTLSYTE</sequence>
<protein>
    <submittedName>
        <fullName evidence="8">Cysteine dioxygenase</fullName>
    </submittedName>
</protein>
<evidence type="ECO:0000256" key="6">
    <source>
        <dbReference type="PIRSR" id="PIRSR610300-50"/>
    </source>
</evidence>
<dbReference type="GO" id="GO:0008198">
    <property type="term" value="F:ferrous iron binding"/>
    <property type="evidence" value="ECO:0007669"/>
    <property type="project" value="TreeGrafter"/>
</dbReference>